<sequence>MKRIFSFLMLSISGTALCAQQFRPMSSTQIYDKVQQLNVLGTVMYMAAHPDDENTRLISYLVHHDHIRTVYLSLTRGDGGQNILGNEQGSTLGLIRTHELLEARKIDGAEQLFTHVIDFGYTKSPEETFKFWNREQLIKDVTAAFQQYKPDVIICRFPTTGEGGHGQHTVSAIIAGDVYKRIEEQKTSGKGPADLWQPTRLLFNSFRFGDRNTTSEDQFKLPINQYESLLGEGYGEMAGRSRSVHKSQGAGTPQSVGITNEYFKLIAGKPVSTSLYDNIDLSWNRVGRKEIGAAIQQLISNFAFVDPSRNIPALLAIRKQIETVKDPFWKAQKLQEIDEIILSASGIMAEALIDNPDATPGSKIPLTLNLISRSQTPVTVTHIALQQDGNTVQAPLNMAFDSLYKIPVPATISNNEALTEPYWLQQSAQTGAYQYDAAYAGAPEGANKLVVSVGVQIGGQPFSFSVPVSYKVLDPVRGDVVERLHIVPAVSVEPYHTLFVFEKDKPQQAFIKLKTFKDISSAALKVSYGAQALTTLQLAALKAGTDTLIPVTVPTTALQAAGTDSYIAFSVTADGKTYDRGRHMIRYTHIPELQYFTDARMKVVRKDWQVAIKKVGYIEGAGDYVDAVLNLCGLNVERIPAGAVNNQGYLDNFEAIVIGIRAYNTQSQISSWMPALMRYVEQGGTLIVQYNTNQNLMTTKFGPYPFKISRDRVTEEDAKVTFTDPASPLLLFPNKIGTQDFDNWVQERGVYYPSDWDAHYKTMLSMHDTDEKPLDGAILQAAYGKGQFIYTSLAFFRQLPAGNTGAIRLMMNLLSAGKGK</sequence>
<dbReference type="RefSeq" id="WP_106524643.1">
    <property type="nucleotide sequence ID" value="NZ_PYGD01000010.1"/>
</dbReference>
<evidence type="ECO:0000313" key="3">
    <source>
        <dbReference type="Proteomes" id="UP000240572"/>
    </source>
</evidence>
<dbReference type="SUPFAM" id="SSF52317">
    <property type="entry name" value="Class I glutamine amidotransferase-like"/>
    <property type="match status" value="1"/>
</dbReference>
<dbReference type="AlphaFoldDB" id="A0A2P8CXZ3"/>
<comment type="caution">
    <text evidence="2">The sequence shown here is derived from an EMBL/GenBank/DDBJ whole genome shotgun (WGS) entry which is preliminary data.</text>
</comment>
<protein>
    <submittedName>
        <fullName evidence="2">GlcNAc-PI de-N-acetylase</fullName>
    </submittedName>
</protein>
<dbReference type="InterPro" id="IPR024078">
    <property type="entry name" value="LmbE-like_dom_sf"/>
</dbReference>
<dbReference type="InterPro" id="IPR029062">
    <property type="entry name" value="Class_I_gatase-like"/>
</dbReference>
<keyword evidence="1" id="KW-0732">Signal</keyword>
<gene>
    <name evidence="2" type="ORF">B0I18_110142</name>
</gene>
<reference evidence="2 3" key="1">
    <citation type="submission" date="2018-03" db="EMBL/GenBank/DDBJ databases">
        <title>Genomic Encyclopedia of Type Strains, Phase III (KMG-III): the genomes of soil and plant-associated and newly described type strains.</title>
        <authorList>
            <person name="Whitman W."/>
        </authorList>
    </citation>
    <scope>NUCLEOTIDE SEQUENCE [LARGE SCALE GENOMIC DNA]</scope>
    <source>
        <strain evidence="2 3">CGMCC 1.12700</strain>
    </source>
</reference>
<name>A0A2P8CXZ3_9BACT</name>
<dbReference type="Proteomes" id="UP000240572">
    <property type="component" value="Unassembled WGS sequence"/>
</dbReference>
<feature type="signal peptide" evidence="1">
    <location>
        <begin position="1"/>
        <end position="18"/>
    </location>
</feature>
<dbReference type="Gene3D" id="3.40.50.10320">
    <property type="entry name" value="LmbE-like"/>
    <property type="match status" value="1"/>
</dbReference>
<dbReference type="SUPFAM" id="SSF102588">
    <property type="entry name" value="LmbE-like"/>
    <property type="match status" value="1"/>
</dbReference>
<organism evidence="2 3">
    <name type="scientific">Taibaiella chishuiensis</name>
    <dbReference type="NCBI Taxonomy" id="1434707"/>
    <lineage>
        <taxon>Bacteria</taxon>
        <taxon>Pseudomonadati</taxon>
        <taxon>Bacteroidota</taxon>
        <taxon>Chitinophagia</taxon>
        <taxon>Chitinophagales</taxon>
        <taxon>Chitinophagaceae</taxon>
        <taxon>Taibaiella</taxon>
    </lineage>
</organism>
<dbReference type="Pfam" id="PF02585">
    <property type="entry name" value="PIG-L"/>
    <property type="match status" value="1"/>
</dbReference>
<dbReference type="EMBL" id="PYGD01000010">
    <property type="protein sequence ID" value="PSK89841.1"/>
    <property type="molecule type" value="Genomic_DNA"/>
</dbReference>
<keyword evidence="3" id="KW-1185">Reference proteome</keyword>
<dbReference type="OrthoDB" id="9759749at2"/>
<evidence type="ECO:0000256" key="1">
    <source>
        <dbReference type="SAM" id="SignalP"/>
    </source>
</evidence>
<accession>A0A2P8CXZ3</accession>
<dbReference type="InterPro" id="IPR003737">
    <property type="entry name" value="GlcNAc_PI_deacetylase-related"/>
</dbReference>
<feature type="chain" id="PRO_5015121538" evidence="1">
    <location>
        <begin position="19"/>
        <end position="820"/>
    </location>
</feature>
<proteinExistence type="predicted"/>
<evidence type="ECO:0000313" key="2">
    <source>
        <dbReference type="EMBL" id="PSK89841.1"/>
    </source>
</evidence>